<feature type="domain" description="EamA" evidence="7">
    <location>
        <begin position="58"/>
        <end position="190"/>
    </location>
</feature>
<gene>
    <name evidence="8" type="ORF">SAMN05216456_0238</name>
</gene>
<feature type="transmembrane region" description="Helical" evidence="6">
    <location>
        <begin position="302"/>
        <end position="321"/>
    </location>
</feature>
<name>A0A1I7MXY4_9HYPH</name>
<feature type="transmembrane region" description="Helical" evidence="6">
    <location>
        <begin position="150"/>
        <end position="167"/>
    </location>
</feature>
<proteinExistence type="inferred from homology"/>
<evidence type="ECO:0000256" key="3">
    <source>
        <dbReference type="ARBA" id="ARBA00022692"/>
    </source>
</evidence>
<feature type="transmembrane region" description="Helical" evidence="6">
    <location>
        <begin position="85"/>
        <end position="105"/>
    </location>
</feature>
<dbReference type="AlphaFoldDB" id="A0A1I7MXY4"/>
<feature type="transmembrane region" description="Helical" evidence="6">
    <location>
        <begin position="117"/>
        <end position="138"/>
    </location>
</feature>
<feature type="domain" description="EamA" evidence="7">
    <location>
        <begin position="205"/>
        <end position="342"/>
    </location>
</feature>
<keyword evidence="3 6" id="KW-0812">Transmembrane</keyword>
<comment type="similarity">
    <text evidence="2">Belongs to the EamA transporter family.</text>
</comment>
<dbReference type="EMBL" id="FPCK01000001">
    <property type="protein sequence ID" value="SFV27271.1"/>
    <property type="molecule type" value="Genomic_DNA"/>
</dbReference>
<evidence type="ECO:0000256" key="4">
    <source>
        <dbReference type="ARBA" id="ARBA00022989"/>
    </source>
</evidence>
<feature type="transmembrane region" description="Helical" evidence="6">
    <location>
        <begin position="58"/>
        <end position="79"/>
    </location>
</feature>
<evidence type="ECO:0000259" key="7">
    <source>
        <dbReference type="Pfam" id="PF00892"/>
    </source>
</evidence>
<sequence>MATPTPVTDLKSSGRPYGFDCDRITAKSDCPYITLTKMTKPHPTEKRGITAGILDQPYLLLVLAPLFWGGNVVAAKLVVGEINPFLLLACRCVLATAFILPFSYPHLRRDWREVRRTWPVLMAFGIVGYAFFNAFLYIGLTMTTAVNSAIEQASLPMLILGANFLFFKVRATPIQIVGVLLAIFGVILTATHGDPLRLMRMDVNLGDGFVILACLAYTSYTLALRFRPKVHMFSFMAVSFFGAATAAIVMLALFGGGLGTVSSLADMSPTVWIVIAYVAIFPSMFSQVAYARGVELVGANRAAPSHNLIPVFGTLGSVIILGESLEAYHFIAAAIIVSGIVLAEWAARRKAK</sequence>
<evidence type="ECO:0000313" key="9">
    <source>
        <dbReference type="Proteomes" id="UP000199074"/>
    </source>
</evidence>
<dbReference type="GO" id="GO:0016020">
    <property type="term" value="C:membrane"/>
    <property type="evidence" value="ECO:0007669"/>
    <property type="project" value="UniProtKB-SubCell"/>
</dbReference>
<organism evidence="8 9">
    <name type="scientific">Devosia crocina</name>
    <dbReference type="NCBI Taxonomy" id="429728"/>
    <lineage>
        <taxon>Bacteria</taxon>
        <taxon>Pseudomonadati</taxon>
        <taxon>Pseudomonadota</taxon>
        <taxon>Alphaproteobacteria</taxon>
        <taxon>Hyphomicrobiales</taxon>
        <taxon>Devosiaceae</taxon>
        <taxon>Devosia</taxon>
    </lineage>
</organism>
<keyword evidence="9" id="KW-1185">Reference proteome</keyword>
<keyword evidence="4 6" id="KW-1133">Transmembrane helix</keyword>
<dbReference type="InterPro" id="IPR050638">
    <property type="entry name" value="AA-Vitamin_Transporters"/>
</dbReference>
<feature type="transmembrane region" description="Helical" evidence="6">
    <location>
        <begin position="174"/>
        <end position="193"/>
    </location>
</feature>
<dbReference type="SUPFAM" id="SSF103481">
    <property type="entry name" value="Multidrug resistance efflux transporter EmrE"/>
    <property type="match status" value="2"/>
</dbReference>
<evidence type="ECO:0000256" key="2">
    <source>
        <dbReference type="ARBA" id="ARBA00007362"/>
    </source>
</evidence>
<dbReference type="Gene3D" id="1.10.3730.20">
    <property type="match status" value="1"/>
</dbReference>
<reference evidence="8 9" key="1">
    <citation type="submission" date="2016-10" db="EMBL/GenBank/DDBJ databases">
        <authorList>
            <person name="de Groot N.N."/>
        </authorList>
    </citation>
    <scope>NUCLEOTIDE SEQUENCE [LARGE SCALE GENOMIC DNA]</scope>
    <source>
        <strain evidence="8 9">IPL20</strain>
    </source>
</reference>
<feature type="transmembrane region" description="Helical" evidence="6">
    <location>
        <begin position="205"/>
        <end position="223"/>
    </location>
</feature>
<evidence type="ECO:0000256" key="1">
    <source>
        <dbReference type="ARBA" id="ARBA00004141"/>
    </source>
</evidence>
<evidence type="ECO:0000313" key="8">
    <source>
        <dbReference type="EMBL" id="SFV27271.1"/>
    </source>
</evidence>
<dbReference type="InterPro" id="IPR037185">
    <property type="entry name" value="EmrE-like"/>
</dbReference>
<evidence type="ECO:0000256" key="5">
    <source>
        <dbReference type="ARBA" id="ARBA00023136"/>
    </source>
</evidence>
<dbReference type="PANTHER" id="PTHR32322:SF2">
    <property type="entry name" value="EAMA DOMAIN-CONTAINING PROTEIN"/>
    <property type="match status" value="1"/>
</dbReference>
<feature type="transmembrane region" description="Helical" evidence="6">
    <location>
        <begin position="327"/>
        <end position="347"/>
    </location>
</feature>
<keyword evidence="5 6" id="KW-0472">Membrane</keyword>
<dbReference type="Pfam" id="PF00892">
    <property type="entry name" value="EamA"/>
    <property type="match status" value="2"/>
</dbReference>
<dbReference type="Proteomes" id="UP000199074">
    <property type="component" value="Unassembled WGS sequence"/>
</dbReference>
<evidence type="ECO:0000256" key="6">
    <source>
        <dbReference type="SAM" id="Phobius"/>
    </source>
</evidence>
<dbReference type="PANTHER" id="PTHR32322">
    <property type="entry name" value="INNER MEMBRANE TRANSPORTER"/>
    <property type="match status" value="1"/>
</dbReference>
<feature type="transmembrane region" description="Helical" evidence="6">
    <location>
        <begin position="235"/>
        <end position="258"/>
    </location>
</feature>
<feature type="transmembrane region" description="Helical" evidence="6">
    <location>
        <begin position="270"/>
        <end position="290"/>
    </location>
</feature>
<accession>A0A1I7MXY4</accession>
<dbReference type="STRING" id="429728.SAMN05216456_0238"/>
<dbReference type="InterPro" id="IPR000620">
    <property type="entry name" value="EamA_dom"/>
</dbReference>
<comment type="subcellular location">
    <subcellularLocation>
        <location evidence="1">Membrane</location>
        <topology evidence="1">Multi-pass membrane protein</topology>
    </subcellularLocation>
</comment>
<protein>
    <submittedName>
        <fullName evidence="8">Permease of the drug/metabolite transporter (DMT) superfamily</fullName>
    </submittedName>
</protein>